<proteinExistence type="predicted"/>
<gene>
    <name evidence="1" type="ORF">L3081_11870</name>
</gene>
<evidence type="ECO:0000313" key="1">
    <source>
        <dbReference type="EMBL" id="MCI2283972.1"/>
    </source>
</evidence>
<organism evidence="1 2">
    <name type="scientific">Colwellia maritima</name>
    <dbReference type="NCBI Taxonomy" id="2912588"/>
    <lineage>
        <taxon>Bacteria</taxon>
        <taxon>Pseudomonadati</taxon>
        <taxon>Pseudomonadota</taxon>
        <taxon>Gammaproteobacteria</taxon>
        <taxon>Alteromonadales</taxon>
        <taxon>Colwelliaceae</taxon>
        <taxon>Colwellia</taxon>
    </lineage>
</organism>
<dbReference type="EMBL" id="JAKKSL010000002">
    <property type="protein sequence ID" value="MCI2283972.1"/>
    <property type="molecule type" value="Genomic_DNA"/>
</dbReference>
<reference evidence="1" key="1">
    <citation type="submission" date="2022-01" db="EMBL/GenBank/DDBJ databases">
        <title>Colwellia maritima, isolated from seawater.</title>
        <authorList>
            <person name="Kristyanto S."/>
            <person name="Jung J."/>
            <person name="Jeon C.O."/>
        </authorList>
    </citation>
    <scope>NUCLEOTIDE SEQUENCE</scope>
    <source>
        <strain evidence="1">MSW7</strain>
    </source>
</reference>
<sequence>MNQTIRTQDTESAAVTALGLFYHRDDAVKLAEMLNTDSGQINGVQVLDVDMVNAALQRDSSDRGLATDSSESTPTSMYNNGFWAYDLSASSVMDNCSSETWIPYMSGYGGIGILMLQAKYFF</sequence>
<dbReference type="Proteomes" id="UP001139646">
    <property type="component" value="Unassembled WGS sequence"/>
</dbReference>
<comment type="caution">
    <text evidence="1">The sequence shown here is derived from an EMBL/GenBank/DDBJ whole genome shotgun (WGS) entry which is preliminary data.</text>
</comment>
<keyword evidence="2" id="KW-1185">Reference proteome</keyword>
<dbReference type="RefSeq" id="WP_242286355.1">
    <property type="nucleotide sequence ID" value="NZ_JAKKSL010000002.1"/>
</dbReference>
<name>A0ABS9X132_9GAMM</name>
<evidence type="ECO:0000313" key="2">
    <source>
        <dbReference type="Proteomes" id="UP001139646"/>
    </source>
</evidence>
<accession>A0ABS9X132</accession>
<protein>
    <submittedName>
        <fullName evidence="1">Uncharacterized protein</fullName>
    </submittedName>
</protein>